<accession>A0A383BPY9</accession>
<evidence type="ECO:0000313" key="1">
    <source>
        <dbReference type="EMBL" id="SVE21920.1"/>
    </source>
</evidence>
<dbReference type="AlphaFoldDB" id="A0A383BPY9"/>
<dbReference type="EMBL" id="UINC01202224">
    <property type="protein sequence ID" value="SVE21920.1"/>
    <property type="molecule type" value="Genomic_DNA"/>
</dbReference>
<protein>
    <submittedName>
        <fullName evidence="1">Uncharacterized protein</fullName>
    </submittedName>
</protein>
<reference evidence="1" key="1">
    <citation type="submission" date="2018-05" db="EMBL/GenBank/DDBJ databases">
        <authorList>
            <person name="Lanie J.A."/>
            <person name="Ng W.-L."/>
            <person name="Kazmierczak K.M."/>
            <person name="Andrzejewski T.M."/>
            <person name="Davidsen T.M."/>
            <person name="Wayne K.J."/>
            <person name="Tettelin H."/>
            <person name="Glass J.I."/>
            <person name="Rusch D."/>
            <person name="Podicherti R."/>
            <person name="Tsui H.-C.T."/>
            <person name="Winkler M.E."/>
        </authorList>
    </citation>
    <scope>NUCLEOTIDE SEQUENCE</scope>
</reference>
<organism evidence="1">
    <name type="scientific">marine metagenome</name>
    <dbReference type="NCBI Taxonomy" id="408172"/>
    <lineage>
        <taxon>unclassified sequences</taxon>
        <taxon>metagenomes</taxon>
        <taxon>ecological metagenomes</taxon>
    </lineage>
</organism>
<sequence length="121" mass="14350">MDKMKNLARSLRGLVEKDEYPKPPDNTTDMLKEIIEAYKEARQLTDEYLYEDHLKWLKWSFEEGHFEFPDDYDFASSRWTIGLMLAQTERYGGVVMETKKGTLPVNLEQPIDNHPHRITEK</sequence>
<proteinExistence type="predicted"/>
<name>A0A383BPY9_9ZZZZ</name>
<gene>
    <name evidence="1" type="ORF">METZ01_LOCUS474774</name>
</gene>